<keyword evidence="2" id="KW-1185">Reference proteome</keyword>
<organism evidence="1 2">
    <name type="scientific">Vaccinium darrowii</name>
    <dbReference type="NCBI Taxonomy" id="229202"/>
    <lineage>
        <taxon>Eukaryota</taxon>
        <taxon>Viridiplantae</taxon>
        <taxon>Streptophyta</taxon>
        <taxon>Embryophyta</taxon>
        <taxon>Tracheophyta</taxon>
        <taxon>Spermatophyta</taxon>
        <taxon>Magnoliopsida</taxon>
        <taxon>eudicotyledons</taxon>
        <taxon>Gunneridae</taxon>
        <taxon>Pentapetalae</taxon>
        <taxon>asterids</taxon>
        <taxon>Ericales</taxon>
        <taxon>Ericaceae</taxon>
        <taxon>Vaccinioideae</taxon>
        <taxon>Vaccinieae</taxon>
        <taxon>Vaccinium</taxon>
    </lineage>
</organism>
<accession>A0ACB7XLB9</accession>
<dbReference type="EMBL" id="CM037160">
    <property type="protein sequence ID" value="KAH7841442.1"/>
    <property type="molecule type" value="Genomic_DNA"/>
</dbReference>
<dbReference type="Proteomes" id="UP000828048">
    <property type="component" value="Chromosome 10"/>
</dbReference>
<protein>
    <submittedName>
        <fullName evidence="1">Uncharacterized protein</fullName>
    </submittedName>
</protein>
<evidence type="ECO:0000313" key="2">
    <source>
        <dbReference type="Proteomes" id="UP000828048"/>
    </source>
</evidence>
<name>A0ACB7XLB9_9ERIC</name>
<evidence type="ECO:0000313" key="1">
    <source>
        <dbReference type="EMBL" id="KAH7841442.1"/>
    </source>
</evidence>
<comment type="caution">
    <text evidence="1">The sequence shown here is derived from an EMBL/GenBank/DDBJ whole genome shotgun (WGS) entry which is preliminary data.</text>
</comment>
<proteinExistence type="predicted"/>
<sequence length="499" mass="56819">MNAIDLASGLWIGRRHLIVKKANFERRQQSPVYGKIKSGMNRFDPVQYTQCLNEDGRDSHCKYKDSTKIKELEKRVTINLGPTASEWLWRSAIAELKEVSTPEIILKAFTQLNFKDVIVRSMGGKFMIITFPSIEVRNDALRNQVIKEWFQSFKHWKGDAASLSRLVWLKIRGMPLNAWELKSFKKIAESWGEFLTLDQETLSMEAFDVGRLLMVTSCKYKIDEWINVIVKGRNYHVQVWEEECDDPFDVKGVKHIDHQLNTNSISNSVNNGASHADPQFKEKGEGTLYGEKYNIAEKSANQKEYSEKMDELALESNAGDKALIVFRDINAPPNENCANRVLINETEPIVDLENPIPLSADPLMGTNTADIQESPLAEEVQETPIQMVQGNQNKLQAVNENEVVEKSPNIHVEPKMGSRNSNCCLLSLFQKCNNNNSNSISSGDIANRNEVILRELKDAIEVNKLLNVNFHESDEVTLNRLLQLEVEELKRRKQLNPGC</sequence>
<reference evidence="1 2" key="1">
    <citation type="journal article" date="2021" name="Hortic Res">
        <title>High-quality reference genome and annotation aids understanding of berry development for evergreen blueberry (Vaccinium darrowii).</title>
        <authorList>
            <person name="Yu J."/>
            <person name="Hulse-Kemp A.M."/>
            <person name="Babiker E."/>
            <person name="Staton M."/>
        </authorList>
    </citation>
    <scope>NUCLEOTIDE SEQUENCE [LARGE SCALE GENOMIC DNA]</scope>
    <source>
        <strain evidence="2">cv. NJ 8807/NJ 8810</strain>
        <tissue evidence="1">Young leaf</tissue>
    </source>
</reference>
<gene>
    <name evidence="1" type="ORF">Vadar_029922</name>
</gene>